<accession>A0A250IGR3</accession>
<reference evidence="4 5" key="1">
    <citation type="submission" date="2017-06" db="EMBL/GenBank/DDBJ databases">
        <authorList>
            <person name="Kim H.J."/>
            <person name="Triplett B.A."/>
        </authorList>
    </citation>
    <scope>NUCLEOTIDE SEQUENCE [LARGE SCALE GENOMIC DNA]</scope>
    <source>
        <strain evidence="4 5">DSM 14713</strain>
    </source>
</reference>
<evidence type="ECO:0000256" key="2">
    <source>
        <dbReference type="SAM" id="Phobius"/>
    </source>
</evidence>
<protein>
    <recommendedName>
        <fullName evidence="3">DUF1279 domain-containing protein</fullName>
    </recommendedName>
</protein>
<keyword evidence="2" id="KW-0812">Transmembrane</keyword>
<dbReference type="OrthoDB" id="5524382at2"/>
<feature type="domain" description="DUF1279" evidence="3">
    <location>
        <begin position="36"/>
        <end position="81"/>
    </location>
</feature>
<evidence type="ECO:0000259" key="3">
    <source>
        <dbReference type="Pfam" id="PF06916"/>
    </source>
</evidence>
<keyword evidence="2" id="KW-1133">Transmembrane helix</keyword>
<organism evidence="4 5">
    <name type="scientific">Melittangium boletus DSM 14713</name>
    <dbReference type="NCBI Taxonomy" id="1294270"/>
    <lineage>
        <taxon>Bacteria</taxon>
        <taxon>Pseudomonadati</taxon>
        <taxon>Myxococcota</taxon>
        <taxon>Myxococcia</taxon>
        <taxon>Myxococcales</taxon>
        <taxon>Cystobacterineae</taxon>
        <taxon>Archangiaceae</taxon>
        <taxon>Melittangium</taxon>
    </lineage>
</organism>
<dbReference type="Proteomes" id="UP000217289">
    <property type="component" value="Chromosome"/>
</dbReference>
<evidence type="ECO:0000313" key="5">
    <source>
        <dbReference type="Proteomes" id="UP000217289"/>
    </source>
</evidence>
<feature type="compositionally biased region" description="Low complexity" evidence="1">
    <location>
        <begin position="1"/>
        <end position="10"/>
    </location>
</feature>
<dbReference type="AlphaFoldDB" id="A0A250IGR3"/>
<dbReference type="InterPro" id="IPR009688">
    <property type="entry name" value="FAM210A/B-like_dom"/>
</dbReference>
<dbReference type="KEGG" id="mbd:MEBOL_003812"/>
<dbReference type="PANTHER" id="PTHR21377:SF0">
    <property type="entry name" value="PROTEIN FAM210B, MITOCHONDRIAL"/>
    <property type="match status" value="1"/>
</dbReference>
<dbReference type="InterPro" id="IPR045866">
    <property type="entry name" value="FAM210A/B-like"/>
</dbReference>
<evidence type="ECO:0000313" key="4">
    <source>
        <dbReference type="EMBL" id="ATB30352.1"/>
    </source>
</evidence>
<evidence type="ECO:0000256" key="1">
    <source>
        <dbReference type="SAM" id="MobiDB-lite"/>
    </source>
</evidence>
<name>A0A250IGR3_9BACT</name>
<feature type="transmembrane region" description="Helical" evidence="2">
    <location>
        <begin position="44"/>
        <end position="67"/>
    </location>
</feature>
<feature type="region of interest" description="Disordered" evidence="1">
    <location>
        <begin position="1"/>
        <end position="21"/>
    </location>
</feature>
<proteinExistence type="predicted"/>
<dbReference type="EMBL" id="CP022163">
    <property type="protein sequence ID" value="ATB30352.1"/>
    <property type="molecule type" value="Genomic_DNA"/>
</dbReference>
<gene>
    <name evidence="4" type="ORF">MEBOL_003812</name>
</gene>
<keyword evidence="2" id="KW-0472">Membrane</keyword>
<dbReference type="Pfam" id="PF06916">
    <property type="entry name" value="FAM210A-B_dom"/>
    <property type="match status" value="1"/>
</dbReference>
<feature type="transmembrane region" description="Helical" evidence="2">
    <location>
        <begin position="87"/>
        <end position="108"/>
    </location>
</feature>
<dbReference type="PANTHER" id="PTHR21377">
    <property type="entry name" value="PROTEIN FAM210B, MITOCHONDRIAL"/>
    <property type="match status" value="1"/>
</dbReference>
<keyword evidence="5" id="KW-1185">Reference proteome</keyword>
<sequence>MVYTMETVEPPVTPTPDETSKPPLTLKERYDRYMARFKEFLARYGMLAIVVHIVSCALFFLCFMALIRAGFKVKSAEGSVGAFAGAYLIYKATQIPRVALTFVITPFIDRIIRRLRHKGPRPSDPPAP</sequence>